<accession>A0A1I7TZ67</accession>
<name>A0A1I7TZ67_9PELO</name>
<proteinExistence type="predicted"/>
<keyword evidence="1" id="KW-1185">Reference proteome</keyword>
<evidence type="ECO:0000313" key="1">
    <source>
        <dbReference type="Proteomes" id="UP000095282"/>
    </source>
</evidence>
<sequence length="95" mass="10997">MRSELEYATKLAKSEPVKSKQHYLNAAKYYNIFTEAHGMNLNYLLTGARDQIKVLSETASQHSRDIAAEMAEKNRELISENNSIEERRKNQGFFE</sequence>
<organism evidence="1 2">
    <name type="scientific">Caenorhabditis tropicalis</name>
    <dbReference type="NCBI Taxonomy" id="1561998"/>
    <lineage>
        <taxon>Eukaryota</taxon>
        <taxon>Metazoa</taxon>
        <taxon>Ecdysozoa</taxon>
        <taxon>Nematoda</taxon>
        <taxon>Chromadorea</taxon>
        <taxon>Rhabditida</taxon>
        <taxon>Rhabditina</taxon>
        <taxon>Rhabditomorpha</taxon>
        <taxon>Rhabditoidea</taxon>
        <taxon>Rhabditidae</taxon>
        <taxon>Peloderinae</taxon>
        <taxon>Caenorhabditis</taxon>
    </lineage>
</organism>
<dbReference type="WBParaSite" id="Csp11.Scaffold629.g13257.t1">
    <property type="protein sequence ID" value="Csp11.Scaffold629.g13257.t1"/>
    <property type="gene ID" value="Csp11.Scaffold629.g13257"/>
</dbReference>
<dbReference type="Proteomes" id="UP000095282">
    <property type="component" value="Unplaced"/>
</dbReference>
<dbReference type="AlphaFoldDB" id="A0A1I7TZ67"/>
<reference evidence="2" key="1">
    <citation type="submission" date="2016-11" db="UniProtKB">
        <authorList>
            <consortium name="WormBaseParasite"/>
        </authorList>
    </citation>
    <scope>IDENTIFICATION</scope>
</reference>
<protein>
    <submittedName>
        <fullName evidence="2">DUF1771 domain-containing protein</fullName>
    </submittedName>
</protein>
<evidence type="ECO:0000313" key="2">
    <source>
        <dbReference type="WBParaSite" id="Csp11.Scaffold629.g13257.t1"/>
    </source>
</evidence>